<proteinExistence type="predicted"/>
<dbReference type="Pfam" id="PF04403">
    <property type="entry name" value="PqiA"/>
    <property type="match status" value="1"/>
</dbReference>
<evidence type="ECO:0000313" key="9">
    <source>
        <dbReference type="Proteomes" id="UP000001446"/>
    </source>
</evidence>
<reference evidence="8" key="1">
    <citation type="submission" date="2009-12" db="EMBL/GenBank/DDBJ databases">
        <title>Complete sequence of Dickeya dadantii Ech586.</title>
        <authorList>
            <consortium name="US DOE Joint Genome Institute"/>
            <person name="Lucas S."/>
            <person name="Copeland A."/>
            <person name="Lapidus A."/>
            <person name="Glavina del Rio T."/>
            <person name="Tice H."/>
            <person name="Bruce D."/>
            <person name="Goodwin L."/>
            <person name="Pitluck S."/>
            <person name="Munk A.C."/>
            <person name="Brettin T."/>
            <person name="Detter J.C."/>
            <person name="Han C."/>
            <person name="Tapia R."/>
            <person name="Larimer F."/>
            <person name="Land M."/>
            <person name="Hauser L."/>
            <person name="Kyrpides N."/>
            <person name="Mikhailova N."/>
            <person name="Balakrishnan V."/>
            <person name="Glasner J."/>
            <person name="Perna N.T."/>
        </authorList>
    </citation>
    <scope>NUCLEOTIDE SEQUENCE [LARGE SCALE GENOMIC DNA]</scope>
    <source>
        <strain evidence="8">Ech586</strain>
    </source>
</reference>
<dbReference type="eggNOG" id="COG2995">
    <property type="taxonomic scope" value="Bacteria"/>
</dbReference>
<protein>
    <submittedName>
        <fullName evidence="8">Paraquat-inducible protein A</fullName>
    </submittedName>
</protein>
<dbReference type="KEGG" id="ddc:Dd586_2881"/>
<dbReference type="AlphaFoldDB" id="D2BSV3"/>
<feature type="transmembrane region" description="Helical" evidence="7">
    <location>
        <begin position="99"/>
        <end position="126"/>
    </location>
</feature>
<name>D2BSV3_DICZ5</name>
<evidence type="ECO:0000256" key="3">
    <source>
        <dbReference type="ARBA" id="ARBA00022519"/>
    </source>
</evidence>
<dbReference type="EMBL" id="CP001836">
    <property type="protein sequence ID" value="ACZ77716.1"/>
    <property type="molecule type" value="Genomic_DNA"/>
</dbReference>
<dbReference type="STRING" id="590409.Dd586_2881"/>
<dbReference type="PANTHER" id="PTHR30462:SF3">
    <property type="entry name" value="INTERMEMBRANE TRANSPORT PROTEIN PQIA"/>
    <property type="match status" value="1"/>
</dbReference>
<evidence type="ECO:0000256" key="5">
    <source>
        <dbReference type="ARBA" id="ARBA00022989"/>
    </source>
</evidence>
<evidence type="ECO:0000256" key="7">
    <source>
        <dbReference type="SAM" id="Phobius"/>
    </source>
</evidence>
<feature type="transmembrane region" description="Helical" evidence="7">
    <location>
        <begin position="147"/>
        <end position="168"/>
    </location>
</feature>
<keyword evidence="2" id="KW-1003">Cell membrane</keyword>
<dbReference type="RefSeq" id="WP_012885525.1">
    <property type="nucleotide sequence ID" value="NC_013592.1"/>
</dbReference>
<feature type="transmembrane region" description="Helical" evidence="7">
    <location>
        <begin position="54"/>
        <end position="79"/>
    </location>
</feature>
<keyword evidence="4 7" id="KW-0812">Transmembrane</keyword>
<dbReference type="PANTHER" id="PTHR30462">
    <property type="entry name" value="INTERMEMBRANE TRANSPORT PROTEIN PQIB-RELATED"/>
    <property type="match status" value="1"/>
</dbReference>
<evidence type="ECO:0000256" key="6">
    <source>
        <dbReference type="ARBA" id="ARBA00023136"/>
    </source>
</evidence>
<keyword evidence="6 7" id="KW-0472">Membrane</keyword>
<evidence type="ECO:0000313" key="8">
    <source>
        <dbReference type="EMBL" id="ACZ77716.1"/>
    </source>
</evidence>
<comment type="subcellular location">
    <subcellularLocation>
        <location evidence="1">Cell inner membrane</location>
    </subcellularLocation>
</comment>
<gene>
    <name evidence="8" type="ordered locus">Dd586_2881</name>
</gene>
<keyword evidence="3" id="KW-0997">Cell inner membrane</keyword>
<organism evidence="8 9">
    <name type="scientific">Dickeya zeae (strain Ech586)</name>
    <name type="common">Dickeya dadantii (strain Ech586)</name>
    <dbReference type="NCBI Taxonomy" id="590409"/>
    <lineage>
        <taxon>Bacteria</taxon>
        <taxon>Pseudomonadati</taxon>
        <taxon>Pseudomonadota</taxon>
        <taxon>Gammaproteobacteria</taxon>
        <taxon>Enterobacterales</taxon>
        <taxon>Pectobacteriaceae</taxon>
        <taxon>Dickeya</taxon>
        <taxon>Dickeya parazeae</taxon>
    </lineage>
</organism>
<sequence length="207" mass="23268">MTIDVPFAREMRVCRCSLCGLVCSDDRAPGVEGKCPRCHTLLPHQPHSRQQLSWALLFTAMIFYVPANLFPVMSTTLLGQGSDSTILSGVVAFWRSGSWGIAAIIFVASVVVPCLKFLSLSVLLFSTSRKSRWARRERARLYRVMEWIGCWSMLDVVVVAVVCGLLRFHKLSEAEPRAGIFFFGFVVILTMLCALSFEPKTLWEDKQ</sequence>
<dbReference type="HOGENOM" id="CLU_041903_2_0_6"/>
<dbReference type="GO" id="GO:0005886">
    <property type="term" value="C:plasma membrane"/>
    <property type="evidence" value="ECO:0007669"/>
    <property type="project" value="UniProtKB-SubCell"/>
</dbReference>
<accession>D2BSV3</accession>
<evidence type="ECO:0000256" key="2">
    <source>
        <dbReference type="ARBA" id="ARBA00022475"/>
    </source>
</evidence>
<keyword evidence="5 7" id="KW-1133">Transmembrane helix</keyword>
<dbReference type="InterPro" id="IPR051800">
    <property type="entry name" value="PqiA-PqiB_transport"/>
</dbReference>
<feature type="transmembrane region" description="Helical" evidence="7">
    <location>
        <begin position="180"/>
        <end position="197"/>
    </location>
</feature>
<keyword evidence="9" id="KW-1185">Reference proteome</keyword>
<evidence type="ECO:0000256" key="4">
    <source>
        <dbReference type="ARBA" id="ARBA00022692"/>
    </source>
</evidence>
<dbReference type="Proteomes" id="UP000001446">
    <property type="component" value="Chromosome"/>
</dbReference>
<evidence type="ECO:0000256" key="1">
    <source>
        <dbReference type="ARBA" id="ARBA00004533"/>
    </source>
</evidence>
<dbReference type="InterPro" id="IPR007498">
    <property type="entry name" value="PqiA-like"/>
</dbReference>